<name>A0A266LMM5_PSEFR</name>
<dbReference type="Pfam" id="PF09956">
    <property type="entry name" value="Phage_cement_2"/>
    <property type="match status" value="1"/>
</dbReference>
<gene>
    <name evidence="1" type="ORF">CJF43_23705</name>
</gene>
<sequence length="104" mass="10464">MAKNFVSSGETQDFVAPAGGAVAGVPVAINDLVLIPLSGGLEGDKLVGHIRGEWRVKADGALKKGQKVSVKAGVLVAPATADSVPFGKLTSDMVSNVATALLIP</sequence>
<evidence type="ECO:0008006" key="3">
    <source>
        <dbReference type="Google" id="ProtNLM"/>
    </source>
</evidence>
<dbReference type="RefSeq" id="WP_095031219.1">
    <property type="nucleotide sequence ID" value="NZ_NQKL01000032.1"/>
</dbReference>
<reference evidence="1 2" key="1">
    <citation type="submission" date="2017-08" db="EMBL/GenBank/DDBJ databases">
        <title>Genomic and metabolic characterisation of spoilage-associated Pseudomonas species.</title>
        <authorList>
            <person name="Stanborough T."/>
            <person name="Fegan N."/>
            <person name="Powell S.M."/>
            <person name="Singh T."/>
            <person name="Tamplin M.L."/>
            <person name="Chandry P.S."/>
        </authorList>
    </citation>
    <scope>NUCLEOTIDE SEQUENCE [LARGE SCALE GENOMIC DNA]</scope>
    <source>
        <strain evidence="1 2">F1820</strain>
    </source>
</reference>
<evidence type="ECO:0000313" key="1">
    <source>
        <dbReference type="EMBL" id="OZY39283.1"/>
    </source>
</evidence>
<dbReference type="Proteomes" id="UP000216113">
    <property type="component" value="Unassembled WGS sequence"/>
</dbReference>
<protein>
    <recommendedName>
        <fullName evidence="3">DUF2190 domain-containing protein</fullName>
    </recommendedName>
</protein>
<organism evidence="1 2">
    <name type="scientific">Pseudomonas fragi</name>
    <dbReference type="NCBI Taxonomy" id="296"/>
    <lineage>
        <taxon>Bacteria</taxon>
        <taxon>Pseudomonadati</taxon>
        <taxon>Pseudomonadota</taxon>
        <taxon>Gammaproteobacteria</taxon>
        <taxon>Pseudomonadales</taxon>
        <taxon>Pseudomonadaceae</taxon>
        <taxon>Pseudomonas</taxon>
    </lineage>
</organism>
<accession>A0A266LMM5</accession>
<proteinExistence type="predicted"/>
<evidence type="ECO:0000313" key="2">
    <source>
        <dbReference type="Proteomes" id="UP000216113"/>
    </source>
</evidence>
<comment type="caution">
    <text evidence="1">The sequence shown here is derived from an EMBL/GenBank/DDBJ whole genome shotgun (WGS) entry which is preliminary data.</text>
</comment>
<dbReference type="AlphaFoldDB" id="A0A266LMM5"/>
<dbReference type="InterPro" id="IPR011231">
    <property type="entry name" value="Phage_VT1-Sakai_H0018"/>
</dbReference>
<dbReference type="EMBL" id="NQKL01000032">
    <property type="protein sequence ID" value="OZY39283.1"/>
    <property type="molecule type" value="Genomic_DNA"/>
</dbReference>